<dbReference type="HOGENOM" id="CLU_2907692_0_0_1"/>
<organism evidence="2">
    <name type="scientific">Oryza brachyantha</name>
    <name type="common">malo sina</name>
    <dbReference type="NCBI Taxonomy" id="4533"/>
    <lineage>
        <taxon>Eukaryota</taxon>
        <taxon>Viridiplantae</taxon>
        <taxon>Streptophyta</taxon>
        <taxon>Embryophyta</taxon>
        <taxon>Tracheophyta</taxon>
        <taxon>Spermatophyta</taxon>
        <taxon>Magnoliopsida</taxon>
        <taxon>Liliopsida</taxon>
        <taxon>Poales</taxon>
        <taxon>Poaceae</taxon>
        <taxon>BOP clade</taxon>
        <taxon>Oryzoideae</taxon>
        <taxon>Oryzeae</taxon>
        <taxon>Oryzinae</taxon>
        <taxon>Oryza</taxon>
    </lineage>
</organism>
<evidence type="ECO:0000256" key="1">
    <source>
        <dbReference type="SAM" id="Phobius"/>
    </source>
</evidence>
<keyword evidence="1" id="KW-0812">Transmembrane</keyword>
<keyword evidence="1" id="KW-0472">Membrane</keyword>
<name>J3LNX9_ORYBR</name>
<accession>J3LNX9</accession>
<reference evidence="2" key="1">
    <citation type="journal article" date="2013" name="Nat. Commun.">
        <title>Whole-genome sequencing of Oryza brachyantha reveals mechanisms underlying Oryza genome evolution.</title>
        <authorList>
            <person name="Chen J."/>
            <person name="Huang Q."/>
            <person name="Gao D."/>
            <person name="Wang J."/>
            <person name="Lang Y."/>
            <person name="Liu T."/>
            <person name="Li B."/>
            <person name="Bai Z."/>
            <person name="Luis Goicoechea J."/>
            <person name="Liang C."/>
            <person name="Chen C."/>
            <person name="Zhang W."/>
            <person name="Sun S."/>
            <person name="Liao Y."/>
            <person name="Zhang X."/>
            <person name="Yang L."/>
            <person name="Song C."/>
            <person name="Wang M."/>
            <person name="Shi J."/>
            <person name="Liu G."/>
            <person name="Liu J."/>
            <person name="Zhou H."/>
            <person name="Zhou W."/>
            <person name="Yu Q."/>
            <person name="An N."/>
            <person name="Chen Y."/>
            <person name="Cai Q."/>
            <person name="Wang B."/>
            <person name="Liu B."/>
            <person name="Min J."/>
            <person name="Huang Y."/>
            <person name="Wu H."/>
            <person name="Li Z."/>
            <person name="Zhang Y."/>
            <person name="Yin Y."/>
            <person name="Song W."/>
            <person name="Jiang J."/>
            <person name="Jackson S.A."/>
            <person name="Wing R.A."/>
            <person name="Wang J."/>
            <person name="Chen M."/>
        </authorList>
    </citation>
    <scope>NUCLEOTIDE SEQUENCE [LARGE SCALE GENOMIC DNA]</scope>
    <source>
        <strain evidence="2">cv. IRGC 101232</strain>
    </source>
</reference>
<evidence type="ECO:0000313" key="3">
    <source>
        <dbReference type="Proteomes" id="UP000006038"/>
    </source>
</evidence>
<dbReference type="Gramene" id="OB03G27550.1">
    <property type="protein sequence ID" value="OB03G27550.1"/>
    <property type="gene ID" value="OB03G27550"/>
</dbReference>
<feature type="transmembrane region" description="Helical" evidence="1">
    <location>
        <begin position="6"/>
        <end position="23"/>
    </location>
</feature>
<sequence>MTLLCPMRTLSTGVLVLLSYLIIRINNFPLMTMQTMIQDHSEVYFYMEHFECNLQCFNSTYL</sequence>
<dbReference type="AlphaFoldDB" id="J3LNX9"/>
<protein>
    <submittedName>
        <fullName evidence="2">Uncharacterized protein</fullName>
    </submittedName>
</protein>
<proteinExistence type="predicted"/>
<reference evidence="2" key="2">
    <citation type="submission" date="2013-04" db="UniProtKB">
        <authorList>
            <consortium name="EnsemblPlants"/>
        </authorList>
    </citation>
    <scope>IDENTIFICATION</scope>
</reference>
<keyword evidence="3" id="KW-1185">Reference proteome</keyword>
<keyword evidence="1" id="KW-1133">Transmembrane helix</keyword>
<dbReference type="Proteomes" id="UP000006038">
    <property type="component" value="Chromosome 3"/>
</dbReference>
<evidence type="ECO:0000313" key="2">
    <source>
        <dbReference type="EnsemblPlants" id="OB03G27550.1"/>
    </source>
</evidence>
<dbReference type="EnsemblPlants" id="OB03G27550.1">
    <property type="protein sequence ID" value="OB03G27550.1"/>
    <property type="gene ID" value="OB03G27550"/>
</dbReference>